<dbReference type="EMBL" id="WIVE01000059">
    <property type="protein sequence ID" value="MQX37884.1"/>
    <property type="molecule type" value="Genomic_DNA"/>
</dbReference>
<gene>
    <name evidence="2" type="ORF">GHC57_15290</name>
</gene>
<dbReference type="AlphaFoldDB" id="A0A7X2D3Y9"/>
<feature type="region of interest" description="Disordered" evidence="1">
    <location>
        <begin position="1"/>
        <end position="82"/>
    </location>
</feature>
<evidence type="ECO:0000313" key="2">
    <source>
        <dbReference type="EMBL" id="MQX37884.1"/>
    </source>
</evidence>
<feature type="compositionally biased region" description="Acidic residues" evidence="1">
    <location>
        <begin position="22"/>
        <end position="67"/>
    </location>
</feature>
<evidence type="ECO:0000313" key="3">
    <source>
        <dbReference type="Proteomes" id="UP000434582"/>
    </source>
</evidence>
<evidence type="ECO:0000256" key="1">
    <source>
        <dbReference type="SAM" id="MobiDB-lite"/>
    </source>
</evidence>
<proteinExistence type="predicted"/>
<comment type="caution">
    <text evidence="2">The sequence shown here is derived from an EMBL/GenBank/DDBJ whole genome shotgun (WGS) entry which is preliminary data.</text>
</comment>
<name>A0A7X2D3Y9_9PROT</name>
<dbReference type="RefSeq" id="WP_153345812.1">
    <property type="nucleotide sequence ID" value="NZ_WIVE01000059.1"/>
</dbReference>
<organism evidence="2 3">
    <name type="scientific">Roseospira navarrensis</name>
    <dbReference type="NCBI Taxonomy" id="140058"/>
    <lineage>
        <taxon>Bacteria</taxon>
        <taxon>Pseudomonadati</taxon>
        <taxon>Pseudomonadota</taxon>
        <taxon>Alphaproteobacteria</taxon>
        <taxon>Rhodospirillales</taxon>
        <taxon>Rhodospirillaceae</taxon>
        <taxon>Roseospira</taxon>
    </lineage>
</organism>
<reference evidence="2 3" key="1">
    <citation type="submission" date="2019-10" db="EMBL/GenBank/DDBJ databases">
        <title>Draft whole-genome sequence of the purple nonsulfur photosynthetic bacterium Roseospira navarrensis DSM 15114.</title>
        <authorList>
            <person name="Kyndt J.A."/>
            <person name="Meyer T.E."/>
        </authorList>
    </citation>
    <scope>NUCLEOTIDE SEQUENCE [LARGE SCALE GENOMIC DNA]</scope>
    <source>
        <strain evidence="2 3">DSM 15114</strain>
    </source>
</reference>
<protein>
    <submittedName>
        <fullName evidence="2">Uncharacterized protein</fullName>
    </submittedName>
</protein>
<feature type="region of interest" description="Disordered" evidence="1">
    <location>
        <begin position="151"/>
        <end position="184"/>
    </location>
</feature>
<accession>A0A7X2D3Y9</accession>
<dbReference type="Proteomes" id="UP000434582">
    <property type="component" value="Unassembled WGS sequence"/>
</dbReference>
<keyword evidence="3" id="KW-1185">Reference proteome</keyword>
<sequence>MTRFTFAHQVGGRKTGPRADQDQDPAAEAPEDEDPKAEDEAPEDDTAEGDNPEPEDAAPEDEAAEDEAPPKDKEAAKAFAAGRRAERARCAAILGSKAAAGNVAAACELAFNTALPAKEVVSVLATLGPSKKGAGGLAKAMASLPVPDVGSDGPAASATGQGTPANPLVTAYARQTGNRPRGHR</sequence>